<protein>
    <submittedName>
        <fullName evidence="2">Uncharacterized protein</fullName>
    </submittedName>
</protein>
<keyword evidence="3" id="KW-1185">Reference proteome</keyword>
<dbReference type="EMBL" id="BAAASK010000011">
    <property type="protein sequence ID" value="GAA2687368.1"/>
    <property type="molecule type" value="Genomic_DNA"/>
</dbReference>
<comment type="caution">
    <text evidence="2">The sequence shown here is derived from an EMBL/GenBank/DDBJ whole genome shotgun (WGS) entry which is preliminary data.</text>
</comment>
<proteinExistence type="predicted"/>
<gene>
    <name evidence="2" type="ORF">GCM10010310_41050</name>
</gene>
<feature type="compositionally biased region" description="Basic and acidic residues" evidence="1">
    <location>
        <begin position="28"/>
        <end position="38"/>
    </location>
</feature>
<reference evidence="2 3" key="1">
    <citation type="journal article" date="2019" name="Int. J. Syst. Evol. Microbiol.">
        <title>The Global Catalogue of Microorganisms (GCM) 10K type strain sequencing project: providing services to taxonomists for standard genome sequencing and annotation.</title>
        <authorList>
            <consortium name="The Broad Institute Genomics Platform"/>
            <consortium name="The Broad Institute Genome Sequencing Center for Infectious Disease"/>
            <person name="Wu L."/>
            <person name="Ma J."/>
        </authorList>
    </citation>
    <scope>NUCLEOTIDE SEQUENCE [LARGE SCALE GENOMIC DNA]</scope>
    <source>
        <strain evidence="2 3">JCM 4531</strain>
    </source>
</reference>
<feature type="region of interest" description="Disordered" evidence="1">
    <location>
        <begin position="1"/>
        <end position="70"/>
    </location>
</feature>
<organism evidence="2 3">
    <name type="scientific">Streptomyces violaceolatus</name>
    <dbReference type="NCBI Taxonomy" id="67378"/>
    <lineage>
        <taxon>Bacteria</taxon>
        <taxon>Bacillati</taxon>
        <taxon>Actinomycetota</taxon>
        <taxon>Actinomycetes</taxon>
        <taxon>Kitasatosporales</taxon>
        <taxon>Streptomycetaceae</taxon>
        <taxon>Streptomyces</taxon>
        <taxon>Streptomyces violaceoruber group</taxon>
    </lineage>
</organism>
<evidence type="ECO:0000313" key="3">
    <source>
        <dbReference type="Proteomes" id="UP001499989"/>
    </source>
</evidence>
<evidence type="ECO:0000256" key="1">
    <source>
        <dbReference type="SAM" id="MobiDB-lite"/>
    </source>
</evidence>
<evidence type="ECO:0000313" key="2">
    <source>
        <dbReference type="EMBL" id="GAA2687368.1"/>
    </source>
</evidence>
<sequence length="70" mass="7569">MSTPSAPSGAAENLPREIPDRLIPATPPRDRISERPRTGEPLTLSGATGTAPHVRVTQWPYPGTEQVLRL</sequence>
<accession>A0ABN3SWF4</accession>
<dbReference type="Proteomes" id="UP001499989">
    <property type="component" value="Unassembled WGS sequence"/>
</dbReference>
<name>A0ABN3SWF4_9ACTN</name>